<comment type="caution">
    <text evidence="3">The sequence shown here is derived from an EMBL/GenBank/DDBJ whole genome shotgun (WGS) entry which is preliminary data.</text>
</comment>
<reference evidence="3" key="1">
    <citation type="submission" date="2021-01" db="EMBL/GenBank/DDBJ databases">
        <title>Whole genome shotgun sequence of Actinoplanes nipponensis NBRC 14063.</title>
        <authorList>
            <person name="Komaki H."/>
            <person name="Tamura T."/>
        </authorList>
    </citation>
    <scope>NUCLEOTIDE SEQUENCE</scope>
    <source>
        <strain evidence="3">NBRC 14063</strain>
    </source>
</reference>
<dbReference type="AlphaFoldDB" id="A0A919JNX4"/>
<dbReference type="InterPro" id="IPR000326">
    <property type="entry name" value="PAP2/HPO"/>
</dbReference>
<dbReference type="InterPro" id="IPR052559">
    <property type="entry name" value="V-haloperoxidase"/>
</dbReference>
<proteinExistence type="predicted"/>
<keyword evidence="4" id="KW-1185">Reference proteome</keyword>
<organism evidence="3 4">
    <name type="scientific">Actinoplanes nipponensis</name>
    <dbReference type="NCBI Taxonomy" id="135950"/>
    <lineage>
        <taxon>Bacteria</taxon>
        <taxon>Bacillati</taxon>
        <taxon>Actinomycetota</taxon>
        <taxon>Actinomycetes</taxon>
        <taxon>Micromonosporales</taxon>
        <taxon>Micromonosporaceae</taxon>
        <taxon>Actinoplanes</taxon>
    </lineage>
</organism>
<evidence type="ECO:0000259" key="2">
    <source>
        <dbReference type="Pfam" id="PF01569"/>
    </source>
</evidence>
<dbReference type="CDD" id="cd03398">
    <property type="entry name" value="PAP2_haloperoxidase"/>
    <property type="match status" value="1"/>
</dbReference>
<feature type="region of interest" description="Disordered" evidence="1">
    <location>
        <begin position="148"/>
        <end position="179"/>
    </location>
</feature>
<name>A0A919JNX4_9ACTN</name>
<dbReference type="PANTHER" id="PTHR34599">
    <property type="entry name" value="PEROXIDASE-RELATED"/>
    <property type="match status" value="1"/>
</dbReference>
<evidence type="ECO:0000256" key="1">
    <source>
        <dbReference type="SAM" id="MobiDB-lite"/>
    </source>
</evidence>
<protein>
    <recommendedName>
        <fullName evidence="2">Phosphatidic acid phosphatase type 2/haloperoxidase domain-containing protein</fullName>
    </recommendedName>
</protein>
<dbReference type="EMBL" id="BOMQ01000079">
    <property type="protein sequence ID" value="GIE53093.1"/>
    <property type="molecule type" value="Genomic_DNA"/>
</dbReference>
<gene>
    <name evidence="3" type="ORF">Ani05nite_66270</name>
</gene>
<dbReference type="Pfam" id="PF01569">
    <property type="entry name" value="PAP2"/>
    <property type="match status" value="1"/>
</dbReference>
<accession>A0A919JNX4</accession>
<dbReference type="SUPFAM" id="SSF48317">
    <property type="entry name" value="Acid phosphatase/Vanadium-dependent haloperoxidase"/>
    <property type="match status" value="1"/>
</dbReference>
<evidence type="ECO:0000313" key="3">
    <source>
        <dbReference type="EMBL" id="GIE53093.1"/>
    </source>
</evidence>
<dbReference type="Gene3D" id="1.10.606.20">
    <property type="match status" value="1"/>
</dbReference>
<dbReference type="Proteomes" id="UP000647172">
    <property type="component" value="Unassembled WGS sequence"/>
</dbReference>
<dbReference type="InterPro" id="IPR036938">
    <property type="entry name" value="PAP2/HPO_sf"/>
</dbReference>
<sequence length="501" mass="54577">MLSTDRQPRLSRRMGVMIVVAAVLAAFFQAVLPARPARAVIATDHVTFWNTVLLDTYRAQRNDAATPTRLSRAGAMMHIAMYDAANSVLCARRAADCLGQPYVIKVAAGGDFNTSLDYAAYTVLNNLYPDRASVYLGKLNEAQDGIAASPAQTSGRSVGEQAGQAMLQSRAGDGSAAPMSYTPDTAVGAFQPNGSPVTPQWGAVRPFAMTSGSQFRPEPPAGGSTYQDVLTSAEYTEQFDEVRRLGSRTSTDRTADQTKAAFFWANDADGTYKPPGQLFTHTQIVANNQNVSAESKVKLFAQVALAMADAAILAWDAKYNTPVDLWRPNAAIQNAGADGNPDTPQEAWQPLARATPNFPSYVSGHATFAYTWATVMKHWFGRDTIRYTGGTEDPDAQGVQRTFASFSAAADEDAHSRLWLGVHWHFDADSVLSPGTELGEYTVDNTLYYNTSPTELLYQHRDGVTNPSTVCNNTGRQLSNEHRWEFWRCAVSGTSFDLYVR</sequence>
<dbReference type="RefSeq" id="WP_203774893.1">
    <property type="nucleotide sequence ID" value="NZ_BAAAYJ010000016.1"/>
</dbReference>
<evidence type="ECO:0000313" key="4">
    <source>
        <dbReference type="Proteomes" id="UP000647172"/>
    </source>
</evidence>
<dbReference type="PANTHER" id="PTHR34599:SF2">
    <property type="entry name" value="TRAF-TYPE DOMAIN-CONTAINING PROTEIN"/>
    <property type="match status" value="1"/>
</dbReference>
<feature type="domain" description="Phosphatidic acid phosphatase type 2/haloperoxidase" evidence="2">
    <location>
        <begin position="323"/>
        <end position="427"/>
    </location>
</feature>